<protein>
    <recommendedName>
        <fullName evidence="3">Fungal lipase-like domain-containing protein</fullName>
    </recommendedName>
</protein>
<evidence type="ECO:0000313" key="2">
    <source>
        <dbReference type="Proteomes" id="UP000218282"/>
    </source>
</evidence>
<accession>A0A2A5RYM2</accession>
<organism evidence="1 2">
    <name type="scientific">Pseudolactococcus piscium</name>
    <dbReference type="NCBI Taxonomy" id="1364"/>
    <lineage>
        <taxon>Bacteria</taxon>
        <taxon>Bacillati</taxon>
        <taxon>Bacillota</taxon>
        <taxon>Bacilli</taxon>
        <taxon>Lactobacillales</taxon>
        <taxon>Streptococcaceae</taxon>
        <taxon>Pseudolactococcus</taxon>
    </lineage>
</organism>
<proteinExistence type="predicted"/>
<dbReference type="AlphaFoldDB" id="A0A2A5RYM2"/>
<dbReference type="EMBL" id="JXJW01000011">
    <property type="protein sequence ID" value="PCS06341.1"/>
    <property type="molecule type" value="Genomic_DNA"/>
</dbReference>
<reference evidence="1 2" key="1">
    <citation type="submission" date="2014-12" db="EMBL/GenBank/DDBJ databases">
        <title>Draft genome sequences of 10 type strains of Lactococcus.</title>
        <authorList>
            <person name="Sun Z."/>
            <person name="Zhong Z."/>
            <person name="Liu W."/>
            <person name="Zhang W."/>
            <person name="Zhang H."/>
        </authorList>
    </citation>
    <scope>NUCLEOTIDE SEQUENCE [LARGE SCALE GENOMIC DNA]</scope>
    <source>
        <strain evidence="1 2">DSM 6634</strain>
    </source>
</reference>
<gene>
    <name evidence="1" type="ORF">RU86_GL000297</name>
</gene>
<dbReference type="Gene3D" id="3.40.50.1820">
    <property type="entry name" value="alpha/beta hydrolase"/>
    <property type="match status" value="1"/>
</dbReference>
<dbReference type="Proteomes" id="UP000218282">
    <property type="component" value="Unassembled WGS sequence"/>
</dbReference>
<dbReference type="SUPFAM" id="SSF53474">
    <property type="entry name" value="alpha/beta-Hydrolases"/>
    <property type="match status" value="1"/>
</dbReference>
<keyword evidence="2" id="KW-1185">Reference proteome</keyword>
<sequence>MDDENKMKIAEKEYENLKLNQKIRIDNQTIGYVSDVVNNKATGEQAYIITDGNPKTQKIKDIKNVTVLYRGSSATIKEPMDSLTDWLDNNLDIDNQLSSVNPLPKTPTIQMISSAKTLNKYMDKYSNAKFEVYGHSQGSTNGQYALSALDSEDKISRIKGAFLYEGPNAYLMLNDRQRKTAKKLKDKIFNFVDDKDFVTIGYGNTEQLWKKVTYMPNPKHIGTLINVASKKAKDLVAQHMWGGYVLKKGVLQVRPETLAAFEKAKNKLMLANMLEELDSISVNLKRSGGGLSTNEKIYLDSEAARIVVQKISSDYKIATDKLISIYQKAIIEAQELWQNTLYESRSMGPLLTEWEVRDTLQMTGFTEQTIITNPCDTYQDKLNKIMTVASDFDRLTNEITAKISEIVQRDRDLAHQLKGI</sequence>
<comment type="caution">
    <text evidence="1">The sequence shown here is derived from an EMBL/GenBank/DDBJ whole genome shotgun (WGS) entry which is preliminary data.</text>
</comment>
<dbReference type="InterPro" id="IPR029058">
    <property type="entry name" value="AB_hydrolase_fold"/>
</dbReference>
<name>A0A2A5RYM2_9LACT</name>
<evidence type="ECO:0000313" key="1">
    <source>
        <dbReference type="EMBL" id="PCS06341.1"/>
    </source>
</evidence>
<evidence type="ECO:0008006" key="3">
    <source>
        <dbReference type="Google" id="ProtNLM"/>
    </source>
</evidence>